<dbReference type="PANTHER" id="PTHR35795:SF1">
    <property type="entry name" value="BIS(5'-NUCLEOSYL)-TETRAPHOSPHATASE, SYMMETRICAL"/>
    <property type="match status" value="1"/>
</dbReference>
<dbReference type="SUPFAM" id="SSF109604">
    <property type="entry name" value="HD-domain/PDEase-like"/>
    <property type="match status" value="1"/>
</dbReference>
<comment type="caution">
    <text evidence="2">The sequence shown here is derived from an EMBL/GenBank/DDBJ whole genome shotgun (WGS) entry which is preliminary data.</text>
</comment>
<dbReference type="InterPro" id="IPR003607">
    <property type="entry name" value="HD/PDEase_dom"/>
</dbReference>
<accession>X1SUI3</accession>
<sequence>RLKYRTSYRQNVLKHSWEATHIATMLARELGADVKVVKKAALLHDIGKAIDHEVEGDHVEVGKKIMKKFGIDEKIINAAAEHHSDPPYASVEALIVQVADAISAARPGARRDTAESYIKRMEELENIATSYEGVKKAYAIYAGREVRVFVEPEEISDLEAIKLAQNVAKQIEQELKYPGEVKVNVIRETRAESRAR</sequence>
<protein>
    <recommendedName>
        <fullName evidence="1">HD domain-containing protein</fullName>
    </recommendedName>
</protein>
<dbReference type="Gene3D" id="1.10.3210.10">
    <property type="entry name" value="Hypothetical protein af1432"/>
    <property type="match status" value="1"/>
</dbReference>
<evidence type="ECO:0000259" key="1">
    <source>
        <dbReference type="PROSITE" id="PS51831"/>
    </source>
</evidence>
<dbReference type="InterPro" id="IPR051094">
    <property type="entry name" value="Diverse_Catalytic_Enzymes"/>
</dbReference>
<dbReference type="PANTHER" id="PTHR35795">
    <property type="entry name" value="SLR1885 PROTEIN"/>
    <property type="match status" value="1"/>
</dbReference>
<reference evidence="2" key="1">
    <citation type="journal article" date="2014" name="Front. Microbiol.">
        <title>High frequency of phylogenetically diverse reductive dehalogenase-homologous genes in deep subseafloor sedimentary metagenomes.</title>
        <authorList>
            <person name="Kawai M."/>
            <person name="Futagami T."/>
            <person name="Toyoda A."/>
            <person name="Takaki Y."/>
            <person name="Nishi S."/>
            <person name="Hori S."/>
            <person name="Arai W."/>
            <person name="Tsubouchi T."/>
            <person name="Morono Y."/>
            <person name="Uchiyama I."/>
            <person name="Ito T."/>
            <person name="Fujiyama A."/>
            <person name="Inagaki F."/>
            <person name="Takami H."/>
        </authorList>
    </citation>
    <scope>NUCLEOTIDE SEQUENCE</scope>
    <source>
        <strain evidence="2">Expedition CK06-06</strain>
    </source>
</reference>
<organism evidence="2">
    <name type="scientific">marine sediment metagenome</name>
    <dbReference type="NCBI Taxonomy" id="412755"/>
    <lineage>
        <taxon>unclassified sequences</taxon>
        <taxon>metagenomes</taxon>
        <taxon>ecological metagenomes</taxon>
    </lineage>
</organism>
<dbReference type="InterPro" id="IPR006674">
    <property type="entry name" value="HD_domain"/>
</dbReference>
<dbReference type="AlphaFoldDB" id="X1SUI3"/>
<dbReference type="Pfam" id="PF01966">
    <property type="entry name" value="HD"/>
    <property type="match status" value="1"/>
</dbReference>
<name>X1SUI3_9ZZZZ</name>
<proteinExistence type="predicted"/>
<dbReference type="CDD" id="cd00077">
    <property type="entry name" value="HDc"/>
    <property type="match status" value="1"/>
</dbReference>
<feature type="domain" description="HD" evidence="1">
    <location>
        <begin position="12"/>
        <end position="105"/>
    </location>
</feature>
<dbReference type="PROSITE" id="PS51831">
    <property type="entry name" value="HD"/>
    <property type="match status" value="1"/>
</dbReference>
<feature type="non-terminal residue" evidence="2">
    <location>
        <position position="1"/>
    </location>
</feature>
<dbReference type="InterPro" id="IPR006675">
    <property type="entry name" value="HDIG_dom"/>
</dbReference>
<gene>
    <name evidence="2" type="ORF">S12H4_13980</name>
</gene>
<dbReference type="NCBIfam" id="TIGR00277">
    <property type="entry name" value="HDIG"/>
    <property type="match status" value="1"/>
</dbReference>
<dbReference type="EMBL" id="BARW01006659">
    <property type="protein sequence ID" value="GAI78975.1"/>
    <property type="molecule type" value="Genomic_DNA"/>
</dbReference>
<evidence type="ECO:0000313" key="2">
    <source>
        <dbReference type="EMBL" id="GAI78975.1"/>
    </source>
</evidence>
<dbReference type="SMART" id="SM00471">
    <property type="entry name" value="HDc"/>
    <property type="match status" value="1"/>
</dbReference>